<dbReference type="RefSeq" id="WP_069477206.1">
    <property type="nucleotide sequence ID" value="NZ_CP017111.1"/>
</dbReference>
<keyword evidence="2" id="KW-1185">Reference proteome</keyword>
<dbReference type="KEGG" id="shal:SHALO_0455"/>
<dbReference type="InterPro" id="IPR036361">
    <property type="entry name" value="SAP_dom_sf"/>
</dbReference>
<dbReference type="AlphaFoldDB" id="A0A1D7TGX5"/>
<proteinExistence type="predicted"/>
<evidence type="ECO:0000313" key="1">
    <source>
        <dbReference type="EMBL" id="AOO64251.1"/>
    </source>
</evidence>
<evidence type="ECO:0000313" key="2">
    <source>
        <dbReference type="Proteomes" id="UP000094609"/>
    </source>
</evidence>
<dbReference type="Gene3D" id="1.10.720.30">
    <property type="entry name" value="SAP domain"/>
    <property type="match status" value="1"/>
</dbReference>
<dbReference type="GO" id="GO:0003677">
    <property type="term" value="F:DNA binding"/>
    <property type="evidence" value="ECO:0007669"/>
    <property type="project" value="InterPro"/>
</dbReference>
<dbReference type="Pfam" id="PF09905">
    <property type="entry name" value="VF530"/>
    <property type="match status" value="1"/>
</dbReference>
<reference evidence="2" key="1">
    <citation type="submission" date="2016-08" db="EMBL/GenBank/DDBJ databases">
        <title>Complete genome sequence of the organohalide-respiring Epsilonproteobacterium Sulfurospirillum halorespirans.</title>
        <authorList>
            <person name="Goris T."/>
            <person name="Zimmermann J."/>
            <person name="Schenz B."/>
            <person name="Lemos M."/>
            <person name="Hackermueller J."/>
            <person name="Diekert G."/>
        </authorList>
    </citation>
    <scope>NUCLEOTIDE SEQUENCE [LARGE SCALE GENOMIC DNA]</scope>
    <source>
        <strain>DSM 13726</strain>
        <strain evidence="2">PCE-M2</strain>
    </source>
</reference>
<dbReference type="STRING" id="1193502.SHALO_0455"/>
<evidence type="ECO:0008006" key="3">
    <source>
        <dbReference type="Google" id="ProtNLM"/>
    </source>
</evidence>
<organism evidence="1 2">
    <name type="scientific">Sulfurospirillum halorespirans DSM 13726</name>
    <dbReference type="NCBI Taxonomy" id="1193502"/>
    <lineage>
        <taxon>Bacteria</taxon>
        <taxon>Pseudomonadati</taxon>
        <taxon>Campylobacterota</taxon>
        <taxon>Epsilonproteobacteria</taxon>
        <taxon>Campylobacterales</taxon>
        <taxon>Sulfurospirillaceae</taxon>
        <taxon>Sulfurospirillum</taxon>
    </lineage>
</organism>
<gene>
    <name evidence="1" type="ORF">SHALO_0455</name>
</gene>
<dbReference type="EMBL" id="CP017111">
    <property type="protein sequence ID" value="AOO64251.1"/>
    <property type="molecule type" value="Genomic_DNA"/>
</dbReference>
<name>A0A1D7TGX5_9BACT</name>
<sequence>MNTTENNNNPLHGVTLEKLITELQAHYGWEKLDEMMRMNCFHVNPSINACLKFFRKTPWARTKIEKLYITFRTNQSK</sequence>
<accession>A0A1D7TGX5</accession>
<dbReference type="Proteomes" id="UP000094609">
    <property type="component" value="Chromosome"/>
</dbReference>
<protein>
    <recommendedName>
        <fullName evidence="3">DNA-binding protein VF_0530</fullName>
    </recommendedName>
</protein>
<dbReference type="InterPro" id="IPR018668">
    <property type="entry name" value="DNA-binding_VF530-like"/>
</dbReference>
<dbReference type="PATRIC" id="fig|1193502.14.peg.468"/>